<evidence type="ECO:0000313" key="3">
    <source>
        <dbReference type="Proteomes" id="UP000194903"/>
    </source>
</evidence>
<sequence length="157" mass="17629">MSDLKRTIGIFLDDCPDASYEDFLEAFGSPAEMAAEMLRDVPEQEIAGVQRNRKWIRIALTACLAAVAVGACGTVAYFIRYPYTAEITTVIYEDEDHIPEYWKYAEKYGLSYEMDEEGNIISATDRDGNTVEIDQNGIPLDQLKYESADGTLSEETE</sequence>
<evidence type="ECO:0000313" key="2">
    <source>
        <dbReference type="EMBL" id="OUM20969.1"/>
    </source>
</evidence>
<keyword evidence="1" id="KW-1133">Transmembrane helix</keyword>
<name>A0A252F5C5_9FIRM</name>
<proteinExistence type="predicted"/>
<comment type="caution">
    <text evidence="2">The sequence shown here is derived from an EMBL/GenBank/DDBJ whole genome shotgun (WGS) entry which is preliminary data.</text>
</comment>
<dbReference type="AlphaFoldDB" id="A0A252F5C5"/>
<keyword evidence="3" id="KW-1185">Reference proteome</keyword>
<evidence type="ECO:0000256" key="1">
    <source>
        <dbReference type="SAM" id="Phobius"/>
    </source>
</evidence>
<protein>
    <submittedName>
        <fullName evidence="2">Uncharacterized protein</fullName>
    </submittedName>
</protein>
<dbReference type="Proteomes" id="UP000194903">
    <property type="component" value="Unassembled WGS sequence"/>
</dbReference>
<reference evidence="2 3" key="1">
    <citation type="submission" date="2017-05" db="EMBL/GenBank/DDBJ databases">
        <title>Butyricicoccus porcorum sp. nov. a butyrate-producing bacterium from the swine intestinal tract.</title>
        <authorList>
            <person name="Trachsel J."/>
            <person name="Humphrey S."/>
            <person name="Allen H.K."/>
        </authorList>
    </citation>
    <scope>NUCLEOTIDE SEQUENCE [LARGE SCALE GENOMIC DNA]</scope>
    <source>
        <strain evidence="2">BB10</strain>
    </source>
</reference>
<accession>A0A252F5C5</accession>
<dbReference type="EMBL" id="NHOC01000004">
    <property type="protein sequence ID" value="OUM20969.1"/>
    <property type="molecule type" value="Genomic_DNA"/>
</dbReference>
<organism evidence="2 3">
    <name type="scientific">Butyricicoccus porcorum</name>
    <dbReference type="NCBI Taxonomy" id="1945634"/>
    <lineage>
        <taxon>Bacteria</taxon>
        <taxon>Bacillati</taxon>
        <taxon>Bacillota</taxon>
        <taxon>Clostridia</taxon>
        <taxon>Eubacteriales</taxon>
        <taxon>Butyricicoccaceae</taxon>
        <taxon>Butyricicoccus</taxon>
    </lineage>
</organism>
<keyword evidence="1" id="KW-0472">Membrane</keyword>
<gene>
    <name evidence="2" type="ORF">CBW42_05145</name>
</gene>
<feature type="transmembrane region" description="Helical" evidence="1">
    <location>
        <begin position="58"/>
        <end position="79"/>
    </location>
</feature>
<keyword evidence="1" id="KW-0812">Transmembrane</keyword>